<dbReference type="KEGG" id="ete:ETEE_1619"/>
<dbReference type="Pfam" id="PF11120">
    <property type="entry name" value="CBP_BcsF"/>
    <property type="match status" value="1"/>
</dbReference>
<evidence type="ECO:0000313" key="2">
    <source>
        <dbReference type="Proteomes" id="UP000028681"/>
    </source>
</evidence>
<sequence>MMTITDILQILVLCALVMLPGGFYLHKYYPHPLRTLRRTIFPTRYLQRVTVLHRRPLSARVDKHGKTH</sequence>
<name>A0A076LN72_9GAMM</name>
<dbReference type="RefSeq" id="WP_012850185.1">
    <property type="nucleotide sequence ID" value="NZ_CP006664.1"/>
</dbReference>
<dbReference type="HOGENOM" id="CLU_198346_0_0_6"/>
<protein>
    <submittedName>
        <fullName evidence="1">Celllulose biosynthesis operon protein BcsF/YhjT</fullName>
    </submittedName>
</protein>
<gene>
    <name evidence="1" type="ORF">ETEE_1619</name>
</gene>
<organism evidence="1 2">
    <name type="scientific">Edwardsiella anguillarum ET080813</name>
    <dbReference type="NCBI Taxonomy" id="667120"/>
    <lineage>
        <taxon>Bacteria</taxon>
        <taxon>Pseudomonadati</taxon>
        <taxon>Pseudomonadota</taxon>
        <taxon>Gammaproteobacteria</taxon>
        <taxon>Enterobacterales</taxon>
        <taxon>Hafniaceae</taxon>
        <taxon>Edwardsiella</taxon>
    </lineage>
</organism>
<accession>A0A076LN72</accession>
<dbReference type="AlphaFoldDB" id="A0A076LN72"/>
<evidence type="ECO:0000313" key="1">
    <source>
        <dbReference type="EMBL" id="AIJ08068.1"/>
    </source>
</evidence>
<dbReference type="Proteomes" id="UP000028681">
    <property type="component" value="Chromosome"/>
</dbReference>
<reference evidence="1 2" key="1">
    <citation type="journal article" date="2012" name="PLoS ONE">
        <title>Edwardsiella comparative phylogenomics reveal the new intra/inter-species taxonomic relationships, virulence evolution and niche adaptation mechanisms.</title>
        <authorList>
            <person name="Yang M."/>
            <person name="Lv Y."/>
            <person name="Xiao J."/>
            <person name="Wu H."/>
            <person name="Zheng H."/>
            <person name="Liu Q."/>
            <person name="Zhang Y."/>
            <person name="Wang Q."/>
        </authorList>
    </citation>
    <scope>NUCLEOTIDE SEQUENCE [LARGE SCALE GENOMIC DNA]</scope>
    <source>
        <strain evidence="2">080813</strain>
    </source>
</reference>
<dbReference type="InterPro" id="IPR019995">
    <property type="entry name" value="Cellulose_BcsF/YhjT"/>
</dbReference>
<dbReference type="EMBL" id="CP006664">
    <property type="protein sequence ID" value="AIJ08068.1"/>
    <property type="molecule type" value="Genomic_DNA"/>
</dbReference>
<dbReference type="GeneID" id="72530152"/>
<proteinExistence type="predicted"/>